<keyword evidence="2 7" id="KW-0813">Transport</keyword>
<reference evidence="10" key="1">
    <citation type="submission" date="2023-07" db="EMBL/GenBank/DDBJ databases">
        <title>Sequencing the genomes of 1000 actinobacteria strains.</title>
        <authorList>
            <person name="Klenk H.-P."/>
        </authorList>
    </citation>
    <scope>NUCLEOTIDE SEQUENCE</scope>
    <source>
        <strain evidence="10">DSM 44707</strain>
    </source>
</reference>
<evidence type="ECO:0000256" key="6">
    <source>
        <dbReference type="ARBA" id="ARBA00023004"/>
    </source>
</evidence>
<proteinExistence type="inferred from homology"/>
<evidence type="ECO:0000256" key="8">
    <source>
        <dbReference type="PIRSR" id="PIRSR002030-1"/>
    </source>
</evidence>
<evidence type="ECO:0000256" key="1">
    <source>
        <dbReference type="ARBA" id="ARBA00009660"/>
    </source>
</evidence>
<keyword evidence="11" id="KW-1185">Reference proteome</keyword>
<dbReference type="InterPro" id="IPR012292">
    <property type="entry name" value="Globin/Proto"/>
</dbReference>
<keyword evidence="6 7" id="KW-0408">Iron</keyword>
<comment type="similarity">
    <text evidence="1 7">Belongs to the truncated hemoglobin family. Group I subfamily.</text>
</comment>
<dbReference type="InterPro" id="IPR016339">
    <property type="entry name" value="Hemoglobin_trunc_I"/>
</dbReference>
<protein>
    <recommendedName>
        <fullName evidence="7">Group 1 truncated hemoglobin</fullName>
    </recommendedName>
</protein>
<accession>A0AAE4CAG2</accession>
<dbReference type="PIRSF" id="PIRSF002030">
    <property type="entry name" value="Globin_Protozoa/Cyanobacteria"/>
    <property type="match status" value="1"/>
</dbReference>
<feature type="binding site" description="distal binding residue" evidence="9">
    <location>
        <position position="69"/>
    </location>
    <ligand>
        <name>heme</name>
        <dbReference type="ChEBI" id="CHEBI:30413"/>
    </ligand>
    <ligandPart>
        <name>Fe</name>
        <dbReference type="ChEBI" id="CHEBI:18248"/>
    </ligandPart>
</feature>
<organism evidence="10 11">
    <name type="scientific">Catenuloplanes atrovinosus</name>
    <dbReference type="NCBI Taxonomy" id="137266"/>
    <lineage>
        <taxon>Bacteria</taxon>
        <taxon>Bacillati</taxon>
        <taxon>Actinomycetota</taxon>
        <taxon>Actinomycetes</taxon>
        <taxon>Micromonosporales</taxon>
        <taxon>Micromonosporaceae</taxon>
        <taxon>Catenuloplanes</taxon>
    </lineage>
</organism>
<dbReference type="InterPro" id="IPR019795">
    <property type="entry name" value="Globin_bac-like_CS"/>
</dbReference>
<evidence type="ECO:0000256" key="9">
    <source>
        <dbReference type="PIRSR" id="PIRSR601486-1"/>
    </source>
</evidence>
<name>A0AAE4CAG2_9ACTN</name>
<dbReference type="InterPro" id="IPR009050">
    <property type="entry name" value="Globin-like_sf"/>
</dbReference>
<dbReference type="Pfam" id="PF01152">
    <property type="entry name" value="Bac_globin"/>
    <property type="match status" value="1"/>
</dbReference>
<feature type="binding site" description="proximal binding residue" evidence="8">
    <location>
        <position position="69"/>
    </location>
    <ligand>
        <name>heme</name>
        <dbReference type="ChEBI" id="CHEBI:30413"/>
    </ligand>
    <ligandPart>
        <name>Fe</name>
        <dbReference type="ChEBI" id="CHEBI:18248"/>
    </ligandPart>
</feature>
<dbReference type="EMBL" id="JAVDYB010000001">
    <property type="protein sequence ID" value="MDR7277571.1"/>
    <property type="molecule type" value="Genomic_DNA"/>
</dbReference>
<dbReference type="GO" id="GO:0046872">
    <property type="term" value="F:metal ion binding"/>
    <property type="evidence" value="ECO:0007669"/>
    <property type="project" value="UniProtKB-UniRule"/>
</dbReference>
<dbReference type="InterPro" id="IPR001486">
    <property type="entry name" value="Hemoglobin_trunc"/>
</dbReference>
<keyword evidence="3 7" id="KW-0349">Heme</keyword>
<dbReference type="SUPFAM" id="SSF46458">
    <property type="entry name" value="Globin-like"/>
    <property type="match status" value="1"/>
</dbReference>
<evidence type="ECO:0000256" key="2">
    <source>
        <dbReference type="ARBA" id="ARBA00022448"/>
    </source>
</evidence>
<comment type="cofactor">
    <cofactor evidence="8">
        <name>heme</name>
        <dbReference type="ChEBI" id="CHEBI:30413"/>
    </cofactor>
    <text evidence="8">Binds 1 heme group per subunit.</text>
</comment>
<evidence type="ECO:0000256" key="4">
    <source>
        <dbReference type="ARBA" id="ARBA00022621"/>
    </source>
</evidence>
<dbReference type="Proteomes" id="UP001183643">
    <property type="component" value="Unassembled WGS sequence"/>
</dbReference>
<dbReference type="Gene3D" id="1.10.490.10">
    <property type="entry name" value="Globins"/>
    <property type="match status" value="1"/>
</dbReference>
<dbReference type="CDD" id="cd00454">
    <property type="entry name" value="TrHb1_N"/>
    <property type="match status" value="1"/>
</dbReference>
<dbReference type="RefSeq" id="WP_310369957.1">
    <property type="nucleotide sequence ID" value="NZ_JAVDYB010000001.1"/>
</dbReference>
<dbReference type="GO" id="GO:0020037">
    <property type="term" value="F:heme binding"/>
    <property type="evidence" value="ECO:0007669"/>
    <property type="project" value="InterPro"/>
</dbReference>
<dbReference type="AlphaFoldDB" id="A0AAE4CAG2"/>
<evidence type="ECO:0000313" key="11">
    <source>
        <dbReference type="Proteomes" id="UP001183643"/>
    </source>
</evidence>
<evidence type="ECO:0000313" key="10">
    <source>
        <dbReference type="EMBL" id="MDR7277571.1"/>
    </source>
</evidence>
<keyword evidence="4 7" id="KW-0561">Oxygen transport</keyword>
<sequence length="122" mass="12586">MTLYESIGGEPAVRAAVAEFYRRVVADPELAGYFAGVDLARLKAHQRAFLATAVGGPGAYHGRSMTDAHAGLGITGAAFDAVVAHLAAALTTLGVPEPEIARIAATLAPLRADIVEDRMSNG</sequence>
<keyword evidence="5 7" id="KW-0479">Metal-binding</keyword>
<comment type="caution">
    <text evidence="10">The sequence shown here is derived from an EMBL/GenBank/DDBJ whole genome shotgun (WGS) entry which is preliminary data.</text>
</comment>
<dbReference type="PROSITE" id="PS01213">
    <property type="entry name" value="GLOBIN_FAM_2"/>
    <property type="match status" value="1"/>
</dbReference>
<evidence type="ECO:0000256" key="7">
    <source>
        <dbReference type="PIRNR" id="PIRNR002030"/>
    </source>
</evidence>
<evidence type="ECO:0000256" key="3">
    <source>
        <dbReference type="ARBA" id="ARBA00022617"/>
    </source>
</evidence>
<dbReference type="GO" id="GO:0005344">
    <property type="term" value="F:oxygen carrier activity"/>
    <property type="evidence" value="ECO:0007669"/>
    <property type="project" value="UniProtKB-UniRule"/>
</dbReference>
<evidence type="ECO:0000256" key="5">
    <source>
        <dbReference type="ARBA" id="ARBA00022723"/>
    </source>
</evidence>
<dbReference type="GO" id="GO:0019825">
    <property type="term" value="F:oxygen binding"/>
    <property type="evidence" value="ECO:0007669"/>
    <property type="project" value="InterPro"/>
</dbReference>
<feature type="binding site" description="distal binding residue" evidence="9">
    <location>
        <position position="45"/>
    </location>
    <ligand>
        <name>heme</name>
        <dbReference type="ChEBI" id="CHEBI:30413"/>
    </ligand>
    <ligandPart>
        <name>Fe</name>
        <dbReference type="ChEBI" id="CHEBI:18248"/>
    </ligandPart>
</feature>
<gene>
    <name evidence="10" type="ORF">J2S41_004349</name>
</gene>